<organism evidence="3 4">
    <name type="scientific">Amycolatopsis antarctica</name>
    <dbReference type="NCBI Taxonomy" id="1854586"/>
    <lineage>
        <taxon>Bacteria</taxon>
        <taxon>Bacillati</taxon>
        <taxon>Actinomycetota</taxon>
        <taxon>Actinomycetes</taxon>
        <taxon>Pseudonocardiales</taxon>
        <taxon>Pseudonocardiaceae</taxon>
        <taxon>Amycolatopsis</taxon>
    </lineage>
</organism>
<dbReference type="InterPro" id="IPR036388">
    <property type="entry name" value="WH-like_DNA-bd_sf"/>
</dbReference>
<dbReference type="OrthoDB" id="3483912at2"/>
<dbReference type="InParanoid" id="A0A263D360"/>
<evidence type="ECO:0000313" key="3">
    <source>
        <dbReference type="EMBL" id="OZM72057.1"/>
    </source>
</evidence>
<dbReference type="InterPro" id="IPR026881">
    <property type="entry name" value="WYL_dom"/>
</dbReference>
<dbReference type="PROSITE" id="PS52050">
    <property type="entry name" value="WYL"/>
    <property type="match status" value="1"/>
</dbReference>
<evidence type="ECO:0000259" key="1">
    <source>
        <dbReference type="Pfam" id="PF08279"/>
    </source>
</evidence>
<reference evidence="3 4" key="1">
    <citation type="submission" date="2017-07" db="EMBL/GenBank/DDBJ databases">
        <title>Amycolatopsis antarcticus sp. nov., isolated from the surface of an Antarcticus brown macroalga.</title>
        <authorList>
            <person name="Wang J."/>
            <person name="Leiva S."/>
            <person name="Huang J."/>
            <person name="Huang Y."/>
        </authorList>
    </citation>
    <scope>NUCLEOTIDE SEQUENCE [LARGE SCALE GENOMIC DNA]</scope>
    <source>
        <strain evidence="3 4">AU-G6</strain>
    </source>
</reference>
<accession>A0A263D360</accession>
<dbReference type="SUPFAM" id="SSF46785">
    <property type="entry name" value="Winged helix' DNA-binding domain"/>
    <property type="match status" value="1"/>
</dbReference>
<dbReference type="EMBL" id="NKYE01000009">
    <property type="protein sequence ID" value="OZM72057.1"/>
    <property type="molecule type" value="Genomic_DNA"/>
</dbReference>
<evidence type="ECO:0000259" key="2">
    <source>
        <dbReference type="Pfam" id="PF13280"/>
    </source>
</evidence>
<gene>
    <name evidence="3" type="ORF">CFN78_16035</name>
</gene>
<dbReference type="PIRSF" id="PIRSF016838">
    <property type="entry name" value="PafC"/>
    <property type="match status" value="1"/>
</dbReference>
<feature type="domain" description="WYL" evidence="2">
    <location>
        <begin position="134"/>
        <end position="201"/>
    </location>
</feature>
<dbReference type="Gene3D" id="1.10.10.10">
    <property type="entry name" value="Winged helix-like DNA-binding domain superfamily/Winged helix DNA-binding domain"/>
    <property type="match status" value="1"/>
</dbReference>
<dbReference type="Proteomes" id="UP000242444">
    <property type="component" value="Unassembled WGS sequence"/>
</dbReference>
<keyword evidence="4" id="KW-1185">Reference proteome</keyword>
<dbReference type="Pfam" id="PF08279">
    <property type="entry name" value="HTH_11"/>
    <property type="match status" value="1"/>
</dbReference>
<dbReference type="AlphaFoldDB" id="A0A263D360"/>
<dbReference type="InterPro" id="IPR036390">
    <property type="entry name" value="WH_DNA-bd_sf"/>
</dbReference>
<protein>
    <submittedName>
        <fullName evidence="3">Transcriptional regulator</fullName>
    </submittedName>
</protein>
<dbReference type="InterPro" id="IPR051534">
    <property type="entry name" value="CBASS_pafABC_assoc_protein"/>
</dbReference>
<sequence>MLRLLSLLQTGRDWAGAELAARLETSPRTMRRDIERLRELGYPVESVPGPGGSYRLVAGSAIPPLLFTDEEAVAAVVGLRFAALAQIDGDPGAAEGALRKLEQVLPSRLRYRMAALQRSTHVVSRAVRSLDLGALQRLAVAIHAHEHVRFGYTTRTGQEATRSVEPYRQVLLGRHWYLLGWDLHRADWRTFRLDRIAGLTVPGTSFTPREPPGDESVSFVQEPGGPGNGKRGVVRFTAPLAVVAGRLTAEAGTLEAIDEHSCRYVTAAESWEWLAMALAVVGVPYSIDGPPELVEASRTLAVRIADAAGGRAPG</sequence>
<dbReference type="InterPro" id="IPR028349">
    <property type="entry name" value="PafC-like"/>
</dbReference>
<name>A0A263D360_9PSEU</name>
<feature type="domain" description="Helix-turn-helix type 11" evidence="1">
    <location>
        <begin position="3"/>
        <end position="51"/>
    </location>
</feature>
<evidence type="ECO:0000313" key="4">
    <source>
        <dbReference type="Proteomes" id="UP000242444"/>
    </source>
</evidence>
<dbReference type="Pfam" id="PF13280">
    <property type="entry name" value="WYL"/>
    <property type="match status" value="1"/>
</dbReference>
<proteinExistence type="predicted"/>
<dbReference type="PANTHER" id="PTHR34580:SF3">
    <property type="entry name" value="PROTEIN PAFB"/>
    <property type="match status" value="1"/>
</dbReference>
<comment type="caution">
    <text evidence="3">The sequence shown here is derived from an EMBL/GenBank/DDBJ whole genome shotgun (WGS) entry which is preliminary data.</text>
</comment>
<dbReference type="InterPro" id="IPR013196">
    <property type="entry name" value="HTH_11"/>
</dbReference>
<dbReference type="PANTHER" id="PTHR34580">
    <property type="match status" value="1"/>
</dbReference>